<dbReference type="RefSeq" id="WP_169098569.1">
    <property type="nucleotide sequence ID" value="NZ_JABBVZ010000021.1"/>
</dbReference>
<dbReference type="Proteomes" id="UP000533476">
    <property type="component" value="Unassembled WGS sequence"/>
</dbReference>
<dbReference type="EMBL" id="JABBVZ010000021">
    <property type="protein sequence ID" value="NMP22345.1"/>
    <property type="molecule type" value="Genomic_DNA"/>
</dbReference>
<dbReference type="Gene3D" id="3.40.50.10320">
    <property type="entry name" value="LmbE-like"/>
    <property type="match status" value="1"/>
</dbReference>
<dbReference type="PANTHER" id="PTHR12993:SF29">
    <property type="entry name" value="BLR3841 PROTEIN"/>
    <property type="match status" value="1"/>
</dbReference>
<dbReference type="InterPro" id="IPR024078">
    <property type="entry name" value="LmbE-like_dom_sf"/>
</dbReference>
<reference evidence="1 2" key="1">
    <citation type="submission" date="2020-04" db="EMBL/GenBank/DDBJ databases">
        <authorList>
            <person name="Zhang R."/>
            <person name="Schippers A."/>
        </authorList>
    </citation>
    <scope>NUCLEOTIDE SEQUENCE [LARGE SCALE GENOMIC DNA]</scope>
    <source>
        <strain evidence="1 2">DSM 109850</strain>
    </source>
</reference>
<evidence type="ECO:0000313" key="2">
    <source>
        <dbReference type="Proteomes" id="UP000533476"/>
    </source>
</evidence>
<dbReference type="InterPro" id="IPR003737">
    <property type="entry name" value="GlcNAc_PI_deacetylase-related"/>
</dbReference>
<comment type="caution">
    <text evidence="1">The sequence shown here is derived from an EMBL/GenBank/DDBJ whole genome shotgun (WGS) entry which is preliminary data.</text>
</comment>
<accession>A0A7Y0L361</accession>
<dbReference type="GO" id="GO:0016811">
    <property type="term" value="F:hydrolase activity, acting on carbon-nitrogen (but not peptide) bonds, in linear amides"/>
    <property type="evidence" value="ECO:0007669"/>
    <property type="project" value="TreeGrafter"/>
</dbReference>
<evidence type="ECO:0000313" key="1">
    <source>
        <dbReference type="EMBL" id="NMP22345.1"/>
    </source>
</evidence>
<gene>
    <name evidence="1" type="ORF">HIJ39_08260</name>
</gene>
<name>A0A7Y0L361_9FIRM</name>
<protein>
    <submittedName>
        <fullName evidence="1">PIG-L family deacetylase</fullName>
    </submittedName>
</protein>
<keyword evidence="2" id="KW-1185">Reference proteome</keyword>
<proteinExistence type="predicted"/>
<organism evidence="1 2">
    <name type="scientific">Sulfobacillus harzensis</name>
    <dbReference type="NCBI Taxonomy" id="2729629"/>
    <lineage>
        <taxon>Bacteria</taxon>
        <taxon>Bacillati</taxon>
        <taxon>Bacillota</taxon>
        <taxon>Clostridia</taxon>
        <taxon>Eubacteriales</taxon>
        <taxon>Clostridiales Family XVII. Incertae Sedis</taxon>
        <taxon>Sulfobacillus</taxon>
    </lineage>
</organism>
<dbReference type="AlphaFoldDB" id="A0A7Y0L361"/>
<dbReference type="Pfam" id="PF02585">
    <property type="entry name" value="PIG-L"/>
    <property type="match status" value="1"/>
</dbReference>
<dbReference type="PANTHER" id="PTHR12993">
    <property type="entry name" value="N-ACETYLGLUCOSAMINYL-PHOSPHATIDYLINOSITOL DE-N-ACETYLASE-RELATED"/>
    <property type="match status" value="1"/>
</dbReference>
<dbReference type="SUPFAM" id="SSF102588">
    <property type="entry name" value="LmbE-like"/>
    <property type="match status" value="1"/>
</dbReference>
<sequence>MLVVAPHPDDEALGAGGLMAKRRQAGHEVFVALLTVGDGFKEDAARYYLSLAVSPEEYLHMGYERQKETLAALERFGVSRDHVFFLGFPDGGLDSLWLSAWDTDEPWTSPTTGKNRVPYVTARKPDAPYRGETLRDLLMELYQSVRPTQLVMPSAFDTHPDHWATNAFATLAWAEMARQMPAWRSMVRLGYLIHWPAWPMVLAYRPKMAEEPPSGLSQLEEEPWHQEPLESWTVETKRDALMQYQSQVELIMPFMLAFCRRSEAFAVESAWRPARTADGWMMKNPPQDWVTRSVRKTNPLARLTVQRDGMVVEWWKKPPKGAVLEAALKPIDGKGRNYLVRMGEGEPPPGVRMELQGNRWRIVWPKDWLSGADTVMVGAQALVEGKSVGKIPFRVLPWEVG</sequence>